<reference evidence="1 2" key="1">
    <citation type="submission" date="2016-10" db="EMBL/GenBank/DDBJ databases">
        <authorList>
            <person name="de Groot N.N."/>
        </authorList>
    </citation>
    <scope>NUCLEOTIDE SEQUENCE [LARGE SCALE GENOMIC DNA]</scope>
    <source>
        <strain evidence="1 2">DSM 11443</strain>
    </source>
</reference>
<evidence type="ECO:0000313" key="2">
    <source>
        <dbReference type="Proteomes" id="UP000198977"/>
    </source>
</evidence>
<dbReference type="OrthoDB" id="8100717at2"/>
<proteinExistence type="predicted"/>
<evidence type="ECO:0000313" key="1">
    <source>
        <dbReference type="EMBL" id="SFF17020.1"/>
    </source>
</evidence>
<accession>A0A1I2GJ84</accession>
<keyword evidence="2" id="KW-1185">Reference proteome</keyword>
<sequence>MAEHHNDRDDEGKFLPGNTIWQGRSTFGRNREYEDAQSLWQACCAYFQWAHDTPLYEAKILSSGQTVPAAKMRAFTQKALCLHLRISEETWRTWRNTRPDMAEVIQTVDDVIYSQKFEGAAAGLLNANLISRELGLADRQELTGKDGEAIQTADVTNIEVARRIAFILADAMNRKSNPTTTEFKE</sequence>
<dbReference type="AlphaFoldDB" id="A0A1I2GJ84"/>
<dbReference type="STRING" id="74348.SAMN04488523_1253"/>
<protein>
    <submittedName>
        <fullName evidence="1">DNA-packaging protein gp3</fullName>
    </submittedName>
</protein>
<dbReference type="Pfam" id="PF16677">
    <property type="entry name" value="GP3_package"/>
    <property type="match status" value="1"/>
</dbReference>
<dbReference type="RefSeq" id="WP_093925421.1">
    <property type="nucleotide sequence ID" value="NZ_FOMW01000025.1"/>
</dbReference>
<organism evidence="1 2">
    <name type="scientific">Sulfitobacter brevis</name>
    <dbReference type="NCBI Taxonomy" id="74348"/>
    <lineage>
        <taxon>Bacteria</taxon>
        <taxon>Pseudomonadati</taxon>
        <taxon>Pseudomonadota</taxon>
        <taxon>Alphaproteobacteria</taxon>
        <taxon>Rhodobacterales</taxon>
        <taxon>Roseobacteraceae</taxon>
        <taxon>Sulfitobacter</taxon>
    </lineage>
</organism>
<gene>
    <name evidence="1" type="ORF">SAMN04488523_1253</name>
</gene>
<dbReference type="InterPro" id="IPR032066">
    <property type="entry name" value="GP3_package"/>
</dbReference>
<dbReference type="Proteomes" id="UP000198977">
    <property type="component" value="Unassembled WGS sequence"/>
</dbReference>
<name>A0A1I2GJ84_9RHOB</name>
<dbReference type="EMBL" id="FOMW01000025">
    <property type="protein sequence ID" value="SFF17020.1"/>
    <property type="molecule type" value="Genomic_DNA"/>
</dbReference>
<dbReference type="Gene3D" id="1.10.132.80">
    <property type="match status" value="1"/>
</dbReference>